<protein>
    <submittedName>
        <fullName evidence="7">Helix-turn-helix domain-containing protein</fullName>
    </submittedName>
</protein>
<evidence type="ECO:0000259" key="6">
    <source>
        <dbReference type="PROSITE" id="PS01124"/>
    </source>
</evidence>
<evidence type="ECO:0000256" key="1">
    <source>
        <dbReference type="ARBA" id="ARBA00023015"/>
    </source>
</evidence>
<proteinExistence type="predicted"/>
<dbReference type="Gene3D" id="2.60.40.2380">
    <property type="match status" value="1"/>
</dbReference>
<name>A0A4R9K992_9LEPT</name>
<keyword evidence="3" id="KW-0804">Transcription</keyword>
<keyword evidence="4" id="KW-0472">Membrane</keyword>
<dbReference type="PANTHER" id="PTHR43280:SF29">
    <property type="entry name" value="ARAC-FAMILY TRANSCRIPTIONAL REGULATOR"/>
    <property type="match status" value="1"/>
</dbReference>
<sequence>MHFVRLFLVFAAILLSSSCLHKPETWYGENISHLVEYRLPGKNLVLPSSCNHESIQQLKGLEWSQNASVDAVRVPREGKGLWLRFQLENKTNSIQNFSIMIQWINLPFIELCSESHSGHVIDAYSGYNWAGWNHILSPFPHFNVELEIGEARTFYLKVFSNEDLNYPIRLLSEGSYRGVLMFRFLTFVSFAVLAIIYTFWGIHEYRKTRYTVFLGVAFHYLAFFSLVYLVHGREFASLYGDKNNLFRHAYYLLLAFNHLAFFGYLATFDAYSGGIERKRFVFWIFAFSGCLYMLVPLVPRFYDYRIFLVLTLFGGLIAFLLRTHLYLLQKERTQEKFYLIGWMVFQALVFLKTLYHFDFYPYQAFAIYASVFFLPLLSAGSFLVLHELEKRKNVTGKQKSIYQILDVPKYLSKLQNLIEEEKIHLDASFNEESVAGILGITYHQLSEIVNSEFKVNFPTLMNQRRIEDSKKLLIESPDLNVAVVGKMAGFGSRSAFYLEFKKHTGFNPNDYRKKYKVAEES</sequence>
<keyword evidence="2" id="KW-0238">DNA-binding</keyword>
<dbReference type="PROSITE" id="PS01124">
    <property type="entry name" value="HTH_ARAC_FAMILY_2"/>
    <property type="match status" value="1"/>
</dbReference>
<feature type="transmembrane region" description="Helical" evidence="4">
    <location>
        <begin position="250"/>
        <end position="268"/>
    </location>
</feature>
<dbReference type="GO" id="GO:0003700">
    <property type="term" value="F:DNA-binding transcription factor activity"/>
    <property type="evidence" value="ECO:0007669"/>
    <property type="project" value="InterPro"/>
</dbReference>
<evidence type="ECO:0000256" key="3">
    <source>
        <dbReference type="ARBA" id="ARBA00023163"/>
    </source>
</evidence>
<feature type="transmembrane region" description="Helical" evidence="4">
    <location>
        <begin position="363"/>
        <end position="385"/>
    </location>
</feature>
<dbReference type="InterPro" id="IPR018060">
    <property type="entry name" value="HTH_AraC"/>
</dbReference>
<dbReference type="Proteomes" id="UP000297693">
    <property type="component" value="Unassembled WGS sequence"/>
</dbReference>
<dbReference type="Pfam" id="PF12833">
    <property type="entry name" value="HTH_18"/>
    <property type="match status" value="1"/>
</dbReference>
<dbReference type="InterPro" id="IPR009057">
    <property type="entry name" value="Homeodomain-like_sf"/>
</dbReference>
<dbReference type="AlphaFoldDB" id="A0A4R9K992"/>
<comment type="caution">
    <text evidence="7">The sequence shown here is derived from an EMBL/GenBank/DDBJ whole genome shotgun (WGS) entry which is preliminary data.</text>
</comment>
<evidence type="ECO:0000256" key="5">
    <source>
        <dbReference type="SAM" id="SignalP"/>
    </source>
</evidence>
<dbReference type="OrthoDB" id="342481at2"/>
<dbReference type="RefSeq" id="WP_135622046.1">
    <property type="nucleotide sequence ID" value="NZ_RQGD01000010.1"/>
</dbReference>
<feature type="transmembrane region" description="Helical" evidence="4">
    <location>
        <begin position="180"/>
        <end position="200"/>
    </location>
</feature>
<accession>A0A4R9K992</accession>
<feature type="signal peptide" evidence="5">
    <location>
        <begin position="1"/>
        <end position="21"/>
    </location>
</feature>
<feature type="transmembrane region" description="Helical" evidence="4">
    <location>
        <begin position="304"/>
        <end position="325"/>
    </location>
</feature>
<keyword evidence="4" id="KW-0812">Transmembrane</keyword>
<keyword evidence="1" id="KW-0805">Transcription regulation</keyword>
<dbReference type="InterPro" id="IPR011622">
    <property type="entry name" value="7TMR_DISM_rcpt_extracell_dom2"/>
</dbReference>
<dbReference type="SMART" id="SM00342">
    <property type="entry name" value="HTH_ARAC"/>
    <property type="match status" value="1"/>
</dbReference>
<feature type="transmembrane region" description="Helical" evidence="4">
    <location>
        <begin position="212"/>
        <end position="230"/>
    </location>
</feature>
<feature type="domain" description="HTH araC/xylS-type" evidence="6">
    <location>
        <begin position="412"/>
        <end position="514"/>
    </location>
</feature>
<evidence type="ECO:0000313" key="8">
    <source>
        <dbReference type="Proteomes" id="UP000297693"/>
    </source>
</evidence>
<gene>
    <name evidence="7" type="ORF">EHQ58_03540</name>
</gene>
<evidence type="ECO:0000256" key="4">
    <source>
        <dbReference type="SAM" id="Phobius"/>
    </source>
</evidence>
<keyword evidence="5" id="KW-0732">Signal</keyword>
<feature type="chain" id="PRO_5020928513" evidence="5">
    <location>
        <begin position="22"/>
        <end position="521"/>
    </location>
</feature>
<dbReference type="PANTHER" id="PTHR43280">
    <property type="entry name" value="ARAC-FAMILY TRANSCRIPTIONAL REGULATOR"/>
    <property type="match status" value="1"/>
</dbReference>
<dbReference type="Gene3D" id="1.10.10.60">
    <property type="entry name" value="Homeodomain-like"/>
    <property type="match status" value="1"/>
</dbReference>
<dbReference type="SUPFAM" id="SSF46689">
    <property type="entry name" value="Homeodomain-like"/>
    <property type="match status" value="1"/>
</dbReference>
<feature type="transmembrane region" description="Helical" evidence="4">
    <location>
        <begin position="280"/>
        <end position="298"/>
    </location>
</feature>
<keyword evidence="8" id="KW-1185">Reference proteome</keyword>
<evidence type="ECO:0000256" key="2">
    <source>
        <dbReference type="ARBA" id="ARBA00023125"/>
    </source>
</evidence>
<reference evidence="7" key="1">
    <citation type="journal article" date="2019" name="PLoS Negl. Trop. Dis.">
        <title>Revisiting the worldwide diversity of Leptospira species in the environment.</title>
        <authorList>
            <person name="Vincent A.T."/>
            <person name="Schiettekatte O."/>
            <person name="Bourhy P."/>
            <person name="Veyrier F.J."/>
            <person name="Picardeau M."/>
        </authorList>
    </citation>
    <scope>NUCLEOTIDE SEQUENCE [LARGE SCALE GENOMIC DNA]</scope>
    <source>
        <strain evidence="7">201702476</strain>
    </source>
</reference>
<organism evidence="7 8">
    <name type="scientific">Leptospira ognonensis</name>
    <dbReference type="NCBI Taxonomy" id="2484945"/>
    <lineage>
        <taxon>Bacteria</taxon>
        <taxon>Pseudomonadati</taxon>
        <taxon>Spirochaetota</taxon>
        <taxon>Spirochaetia</taxon>
        <taxon>Leptospirales</taxon>
        <taxon>Leptospiraceae</taxon>
        <taxon>Leptospira</taxon>
    </lineage>
</organism>
<evidence type="ECO:0000313" key="7">
    <source>
        <dbReference type="EMBL" id="TGL62287.1"/>
    </source>
</evidence>
<feature type="transmembrane region" description="Helical" evidence="4">
    <location>
        <begin position="337"/>
        <end position="357"/>
    </location>
</feature>
<keyword evidence="4" id="KW-1133">Transmembrane helix</keyword>
<dbReference type="Pfam" id="PF07696">
    <property type="entry name" value="7TMR-DISMED2"/>
    <property type="match status" value="1"/>
</dbReference>
<dbReference type="EMBL" id="RQGD01000010">
    <property type="protein sequence ID" value="TGL62287.1"/>
    <property type="molecule type" value="Genomic_DNA"/>
</dbReference>
<dbReference type="GO" id="GO:0043565">
    <property type="term" value="F:sequence-specific DNA binding"/>
    <property type="evidence" value="ECO:0007669"/>
    <property type="project" value="InterPro"/>
</dbReference>
<dbReference type="PROSITE" id="PS51257">
    <property type="entry name" value="PROKAR_LIPOPROTEIN"/>
    <property type="match status" value="1"/>
</dbReference>